<comment type="caution">
    <text evidence="1">The sequence shown here is derived from an EMBL/GenBank/DDBJ whole genome shotgun (WGS) entry which is preliminary data.</text>
</comment>
<reference evidence="1 2" key="1">
    <citation type="journal article" date="2018" name="Syst. Appl. Microbiol.">
        <title>Corynebacterium heidelbergense sp. nov., isolated from the preen glands of Egyptian geese (Alopochen aegyptiacus).</title>
        <authorList>
            <person name="Braun M.S."/>
            <person name="Wang E."/>
            <person name="Zimmermann S."/>
            <person name="Wink M."/>
        </authorList>
    </citation>
    <scope>NUCLEOTIDE SEQUENCE [LARGE SCALE GENOMIC DNA]</scope>
    <source>
        <strain evidence="1 2">647</strain>
    </source>
</reference>
<proteinExistence type="predicted"/>
<gene>
    <name evidence="1" type="ORF">DLJ54_00745</name>
</gene>
<name>A0A364V8P8_9CORY</name>
<dbReference type="Pfam" id="PF22234">
    <property type="entry name" value="Rv2466c-like"/>
    <property type="match status" value="1"/>
</dbReference>
<dbReference type="EMBL" id="QHCV01000004">
    <property type="protein sequence ID" value="RAV33032.1"/>
    <property type="molecule type" value="Genomic_DNA"/>
</dbReference>
<dbReference type="SUPFAM" id="SSF52833">
    <property type="entry name" value="Thioredoxin-like"/>
    <property type="match status" value="1"/>
</dbReference>
<evidence type="ECO:0000313" key="2">
    <source>
        <dbReference type="Proteomes" id="UP000251577"/>
    </source>
</evidence>
<organism evidence="1 2">
    <name type="scientific">Corynebacterium heidelbergense</name>
    <dbReference type="NCBI Taxonomy" id="2055947"/>
    <lineage>
        <taxon>Bacteria</taxon>
        <taxon>Bacillati</taxon>
        <taxon>Actinomycetota</taxon>
        <taxon>Actinomycetes</taxon>
        <taxon>Mycobacteriales</taxon>
        <taxon>Corynebacteriaceae</taxon>
        <taxon>Corynebacterium</taxon>
    </lineage>
</organism>
<dbReference type="RefSeq" id="WP_113629972.1">
    <property type="nucleotide sequence ID" value="NZ_QHCV01000004.1"/>
</dbReference>
<evidence type="ECO:0000313" key="1">
    <source>
        <dbReference type="EMBL" id="RAV33032.1"/>
    </source>
</evidence>
<dbReference type="AlphaFoldDB" id="A0A364V8P8"/>
<dbReference type="InterPro" id="IPR053977">
    <property type="entry name" value="Rv2466c-like"/>
</dbReference>
<dbReference type="Gene3D" id="3.40.30.10">
    <property type="entry name" value="Glutaredoxin"/>
    <property type="match status" value="1"/>
</dbReference>
<keyword evidence="2" id="KW-1185">Reference proteome</keyword>
<sequence>MFFDATCPFAWVTSRWLLEVEKVRDIQVQWAPMSLGVLNEDNDLDEGYRQMIDATWAPARVCAAVSVEHPDKLGELYTALGTRIHDRGEADKQDPHGYDRIIEAALAEVGLPAELAAAAEVHGSEGGAYDKQLRESHERGISLVGDDVGTPVVQLGERAFFGPVLTRIPRGETAGKLFDAAVTLGTYAHFYELKRSRDEGPKAEYAD</sequence>
<accession>A0A364V8P8</accession>
<dbReference type="Proteomes" id="UP000251577">
    <property type="component" value="Unassembled WGS sequence"/>
</dbReference>
<dbReference type="InterPro" id="IPR036249">
    <property type="entry name" value="Thioredoxin-like_sf"/>
</dbReference>
<protein>
    <submittedName>
        <fullName evidence="1">Disulfide bond formation protein DsbA</fullName>
    </submittedName>
</protein>